<sequence length="215" mass="24099">MAPRDQTGYGGAMSLRPLFPTQVYEASLAAARGWTELHEEILDLCLVMAEEDEAGIEWCRTNHYPGYTSYGSINDLPQRFPEFAELKKLLDRHAADYARALNFDLARKPRLDNLWVNVLMPGGGHTGHIHPHAIISGTLYIHVPDGASSLKIEDPRLAMMMARPGLTEAAGEDERPFVYLTPAPGAVLMWESWLRHEVPANRAEEQRISISFNYA</sequence>
<comment type="caution">
    <text evidence="1">The sequence shown here is derived from an EMBL/GenBank/DDBJ whole genome shotgun (WGS) entry which is preliminary data.</text>
</comment>
<accession>A0ABV2R9C3</accession>
<keyword evidence="2" id="KW-1185">Reference proteome</keyword>
<evidence type="ECO:0000313" key="1">
    <source>
        <dbReference type="EMBL" id="MET4683186.1"/>
    </source>
</evidence>
<evidence type="ECO:0000313" key="2">
    <source>
        <dbReference type="Proteomes" id="UP001549313"/>
    </source>
</evidence>
<gene>
    <name evidence="1" type="ORF">ABIE19_001095</name>
</gene>
<protein>
    <submittedName>
        <fullName evidence="1">Uncharacterized protein (TIGR02466 family)</fullName>
    </submittedName>
</protein>
<proteinExistence type="predicted"/>
<name>A0ABV2R9C3_9CAUL</name>
<dbReference type="EMBL" id="JBEPTF010000001">
    <property type="protein sequence ID" value="MET4683186.1"/>
    <property type="molecule type" value="Genomic_DNA"/>
</dbReference>
<organism evidence="1 2">
    <name type="scientific">Brevundimonas faecalis</name>
    <dbReference type="NCBI Taxonomy" id="947378"/>
    <lineage>
        <taxon>Bacteria</taxon>
        <taxon>Pseudomonadati</taxon>
        <taxon>Pseudomonadota</taxon>
        <taxon>Alphaproteobacteria</taxon>
        <taxon>Caulobacterales</taxon>
        <taxon>Caulobacteraceae</taxon>
        <taxon>Brevundimonas</taxon>
    </lineage>
</organism>
<dbReference type="SUPFAM" id="SSF51197">
    <property type="entry name" value="Clavaminate synthase-like"/>
    <property type="match status" value="1"/>
</dbReference>
<dbReference type="Pfam" id="PF13759">
    <property type="entry name" value="2OG-FeII_Oxy_5"/>
    <property type="match status" value="1"/>
</dbReference>
<dbReference type="NCBIfam" id="TIGR02466">
    <property type="entry name" value="TIGR02466 family protein"/>
    <property type="match status" value="1"/>
</dbReference>
<dbReference type="Proteomes" id="UP001549313">
    <property type="component" value="Unassembled WGS sequence"/>
</dbReference>
<dbReference type="Gene3D" id="2.60.120.620">
    <property type="entry name" value="q2cbj1_9rhob like domain"/>
    <property type="match status" value="1"/>
</dbReference>
<reference evidence="1 2" key="1">
    <citation type="submission" date="2024-06" db="EMBL/GenBank/DDBJ databases">
        <title>Sorghum-associated microbial communities from plants grown in Nebraska, USA.</title>
        <authorList>
            <person name="Schachtman D."/>
        </authorList>
    </citation>
    <scope>NUCLEOTIDE SEQUENCE [LARGE SCALE GENOMIC DNA]</scope>
    <source>
        <strain evidence="1 2">2814</strain>
    </source>
</reference>
<dbReference type="InterPro" id="IPR012668">
    <property type="entry name" value="CHP02466"/>
</dbReference>